<proteinExistence type="predicted"/>
<dbReference type="PROSITE" id="PS50937">
    <property type="entry name" value="HTH_MERR_2"/>
    <property type="match status" value="1"/>
</dbReference>
<dbReference type="Gene3D" id="1.10.1660.10">
    <property type="match status" value="1"/>
</dbReference>
<gene>
    <name evidence="5" type="ORF">GCM10010990_26800</name>
</gene>
<comment type="caution">
    <text evidence="5">The sequence shown here is derived from an EMBL/GenBank/DDBJ whole genome shotgun (WGS) entry which is preliminary data.</text>
</comment>
<sequence>MTMEDTGFSPRNDSGEGEGDQASGNGKAMLGIQEVASQLGVTLRALRFYEKEGLIKPERVGTTRVYTKREIGRMQLILRGKRLGFSIREIKEFLDLYDADPNHQEQMERLAERVRERLDELEEQRKALEQTIEELTTIEREARARLQP</sequence>
<dbReference type="Pfam" id="PF13411">
    <property type="entry name" value="MerR_1"/>
    <property type="match status" value="1"/>
</dbReference>
<evidence type="ECO:0000256" key="3">
    <source>
        <dbReference type="SAM" id="MobiDB-lite"/>
    </source>
</evidence>
<keyword evidence="1" id="KW-0238">DNA-binding</keyword>
<feature type="coiled-coil region" evidence="2">
    <location>
        <begin position="104"/>
        <end position="145"/>
    </location>
</feature>
<keyword evidence="6" id="KW-1185">Reference proteome</keyword>
<dbReference type="PANTHER" id="PTHR30204:SF58">
    <property type="entry name" value="HTH-TYPE TRANSCRIPTIONAL REGULATOR YFMP"/>
    <property type="match status" value="1"/>
</dbReference>
<name>A0A917DXE1_9SPHN</name>
<evidence type="ECO:0000313" key="6">
    <source>
        <dbReference type="Proteomes" id="UP000612349"/>
    </source>
</evidence>
<dbReference type="SMART" id="SM00422">
    <property type="entry name" value="HTH_MERR"/>
    <property type="match status" value="1"/>
</dbReference>
<dbReference type="EMBL" id="BMIP01000006">
    <property type="protein sequence ID" value="GGD75841.1"/>
    <property type="molecule type" value="Genomic_DNA"/>
</dbReference>
<reference evidence="5" key="1">
    <citation type="journal article" date="2014" name="Int. J. Syst. Evol. Microbiol.">
        <title>Complete genome sequence of Corynebacterium casei LMG S-19264T (=DSM 44701T), isolated from a smear-ripened cheese.</title>
        <authorList>
            <consortium name="US DOE Joint Genome Institute (JGI-PGF)"/>
            <person name="Walter F."/>
            <person name="Albersmeier A."/>
            <person name="Kalinowski J."/>
            <person name="Ruckert C."/>
        </authorList>
    </citation>
    <scope>NUCLEOTIDE SEQUENCE</scope>
    <source>
        <strain evidence="5">CGMCC 1.15360</strain>
    </source>
</reference>
<protein>
    <submittedName>
        <fullName evidence="5">MerR family transcriptional regulator</fullName>
    </submittedName>
</protein>
<dbReference type="AlphaFoldDB" id="A0A917DXE1"/>
<dbReference type="GO" id="GO:0003700">
    <property type="term" value="F:DNA-binding transcription factor activity"/>
    <property type="evidence" value="ECO:0007669"/>
    <property type="project" value="InterPro"/>
</dbReference>
<organism evidence="5 6">
    <name type="scientific">Croceicoccus mobilis</name>
    <dbReference type="NCBI Taxonomy" id="1703339"/>
    <lineage>
        <taxon>Bacteria</taxon>
        <taxon>Pseudomonadati</taxon>
        <taxon>Pseudomonadota</taxon>
        <taxon>Alphaproteobacteria</taxon>
        <taxon>Sphingomonadales</taxon>
        <taxon>Erythrobacteraceae</taxon>
        <taxon>Croceicoccus</taxon>
    </lineage>
</organism>
<dbReference type="InterPro" id="IPR009061">
    <property type="entry name" value="DNA-bd_dom_put_sf"/>
</dbReference>
<dbReference type="GO" id="GO:0003677">
    <property type="term" value="F:DNA binding"/>
    <property type="evidence" value="ECO:0007669"/>
    <property type="project" value="UniProtKB-KW"/>
</dbReference>
<evidence type="ECO:0000256" key="2">
    <source>
        <dbReference type="SAM" id="Coils"/>
    </source>
</evidence>
<evidence type="ECO:0000313" key="5">
    <source>
        <dbReference type="EMBL" id="GGD75841.1"/>
    </source>
</evidence>
<evidence type="ECO:0000259" key="4">
    <source>
        <dbReference type="PROSITE" id="PS50937"/>
    </source>
</evidence>
<accession>A0A917DXE1</accession>
<dbReference type="InterPro" id="IPR047057">
    <property type="entry name" value="MerR_fam"/>
</dbReference>
<reference evidence="5" key="2">
    <citation type="submission" date="2020-09" db="EMBL/GenBank/DDBJ databases">
        <authorList>
            <person name="Sun Q."/>
            <person name="Zhou Y."/>
        </authorList>
    </citation>
    <scope>NUCLEOTIDE SEQUENCE</scope>
    <source>
        <strain evidence="5">CGMCC 1.15360</strain>
    </source>
</reference>
<keyword evidence="2" id="KW-0175">Coiled coil</keyword>
<feature type="domain" description="HTH merR-type" evidence="4">
    <location>
        <begin position="29"/>
        <end position="96"/>
    </location>
</feature>
<feature type="region of interest" description="Disordered" evidence="3">
    <location>
        <begin position="1"/>
        <end position="25"/>
    </location>
</feature>
<dbReference type="CDD" id="cd04776">
    <property type="entry name" value="HTH_GnyR"/>
    <property type="match status" value="1"/>
</dbReference>
<dbReference type="InterPro" id="IPR000551">
    <property type="entry name" value="MerR-type_HTH_dom"/>
</dbReference>
<dbReference type="Proteomes" id="UP000612349">
    <property type="component" value="Unassembled WGS sequence"/>
</dbReference>
<dbReference type="SUPFAM" id="SSF46955">
    <property type="entry name" value="Putative DNA-binding domain"/>
    <property type="match status" value="1"/>
</dbReference>
<dbReference type="PANTHER" id="PTHR30204">
    <property type="entry name" value="REDOX-CYCLING DRUG-SENSING TRANSCRIPTIONAL ACTIVATOR SOXR"/>
    <property type="match status" value="1"/>
</dbReference>
<evidence type="ECO:0000256" key="1">
    <source>
        <dbReference type="ARBA" id="ARBA00023125"/>
    </source>
</evidence>